<dbReference type="KEGG" id="cat:CA2559_01320"/>
<dbReference type="Proteomes" id="UP000002297">
    <property type="component" value="Chromosome"/>
</dbReference>
<dbReference type="GO" id="GO:0003743">
    <property type="term" value="F:translation initiation factor activity"/>
    <property type="evidence" value="ECO:0007669"/>
    <property type="project" value="UniProtKB-KW"/>
</dbReference>
<keyword evidence="2" id="KW-1185">Reference proteome</keyword>
<dbReference type="HOGENOM" id="CLU_3308287_0_0_10"/>
<reference evidence="1 2" key="1">
    <citation type="journal article" date="2010" name="J. Bacteriol.">
        <title>The complete genome sequence of Croceibacter atlanticus HTCC2559T.</title>
        <authorList>
            <person name="Oh H.M."/>
            <person name="Kang I."/>
            <person name="Ferriera S."/>
            <person name="Giovannoni S.J."/>
            <person name="Cho J.C."/>
        </authorList>
    </citation>
    <scope>NUCLEOTIDE SEQUENCE [LARGE SCALE GENOMIC DNA]</scope>
    <source>
        <strain evidence="2">ATCC BAA-628 / HTCC2559 / KCTC 12090</strain>
    </source>
</reference>
<gene>
    <name evidence="1" type="ordered locus">CA2559_01320</name>
</gene>
<evidence type="ECO:0000313" key="2">
    <source>
        <dbReference type="Proteomes" id="UP000002297"/>
    </source>
</evidence>
<evidence type="ECO:0000313" key="1">
    <source>
        <dbReference type="EMBL" id="EAP87353.1"/>
    </source>
</evidence>
<dbReference type="EMBL" id="CP002046">
    <property type="protein sequence ID" value="EAP87353.1"/>
    <property type="molecule type" value="Genomic_DNA"/>
</dbReference>
<dbReference type="AlphaFoldDB" id="A3U536"/>
<keyword evidence="1" id="KW-0396">Initiation factor</keyword>
<keyword evidence="1" id="KW-0648">Protein biosynthesis</keyword>
<organism evidence="1 2">
    <name type="scientific">Croceibacter atlanticus (strain ATCC BAA-628 / JCM 21780 / CIP 108009 / IAM 15332 / KCTC 12090 / HTCC2559)</name>
    <dbReference type="NCBI Taxonomy" id="216432"/>
    <lineage>
        <taxon>Bacteria</taxon>
        <taxon>Pseudomonadati</taxon>
        <taxon>Bacteroidota</taxon>
        <taxon>Flavobacteriia</taxon>
        <taxon>Flavobacteriales</taxon>
        <taxon>Flavobacteriaceae</taxon>
        <taxon>Croceibacter</taxon>
    </lineage>
</organism>
<name>A3U536_CROAH</name>
<dbReference type="STRING" id="216432.CA2559_01320"/>
<proteinExistence type="predicted"/>
<protein>
    <submittedName>
        <fullName evidence="1">Translation initiation factor IF-2</fullName>
    </submittedName>
</protein>
<accession>A3U536</accession>
<sequence>MILALSYLKYIVNALLKSGTKVILKDLLGNVTATIINNL</sequence>